<dbReference type="InterPro" id="IPR008030">
    <property type="entry name" value="NmrA-like"/>
</dbReference>
<keyword evidence="3" id="KW-0560">Oxidoreductase</keyword>
<gene>
    <name evidence="5" type="ORF">CBYS24578_00014071</name>
</gene>
<dbReference type="Gene3D" id="3.40.50.720">
    <property type="entry name" value="NAD(P)-binding Rossmann-like Domain"/>
    <property type="match status" value="1"/>
</dbReference>
<dbReference type="InterPro" id="IPR036291">
    <property type="entry name" value="NAD(P)-bd_dom_sf"/>
</dbReference>
<dbReference type="EMBL" id="CABFNO020001273">
    <property type="protein sequence ID" value="CAG9976140.1"/>
    <property type="molecule type" value="Genomic_DNA"/>
</dbReference>
<comment type="similarity">
    <text evidence="1">Belongs to the NmrA-type oxidoreductase family. Isoflavone reductase subfamily.</text>
</comment>
<dbReference type="Proteomes" id="UP000754883">
    <property type="component" value="Unassembled WGS sequence"/>
</dbReference>
<evidence type="ECO:0000313" key="5">
    <source>
        <dbReference type="EMBL" id="CAG9976140.1"/>
    </source>
</evidence>
<accession>A0A9N9XWN2</accession>
<dbReference type="AlphaFoldDB" id="A0A9N9XWN2"/>
<dbReference type="OrthoDB" id="10000533at2759"/>
<dbReference type="InterPro" id="IPR051609">
    <property type="entry name" value="NmrA/Isoflavone_reductase-like"/>
</dbReference>
<evidence type="ECO:0000256" key="1">
    <source>
        <dbReference type="ARBA" id="ARBA00005725"/>
    </source>
</evidence>
<dbReference type="Gene3D" id="3.90.25.10">
    <property type="entry name" value="UDP-galactose 4-epimerase, domain 1"/>
    <property type="match status" value="1"/>
</dbReference>
<name>A0A9N9XWN2_9HYPO</name>
<reference evidence="5" key="1">
    <citation type="submission" date="2021-10" db="EMBL/GenBank/DDBJ databases">
        <authorList>
            <person name="Piombo E."/>
        </authorList>
    </citation>
    <scope>NUCLEOTIDE SEQUENCE</scope>
</reference>
<dbReference type="PANTHER" id="PTHR47706">
    <property type="entry name" value="NMRA-LIKE FAMILY PROTEIN"/>
    <property type="match status" value="1"/>
</dbReference>
<evidence type="ECO:0000256" key="2">
    <source>
        <dbReference type="ARBA" id="ARBA00022857"/>
    </source>
</evidence>
<keyword evidence="6" id="KW-1185">Reference proteome</keyword>
<dbReference type="SUPFAM" id="SSF51735">
    <property type="entry name" value="NAD(P)-binding Rossmann-fold domains"/>
    <property type="match status" value="1"/>
</dbReference>
<evidence type="ECO:0000256" key="3">
    <source>
        <dbReference type="ARBA" id="ARBA00023002"/>
    </source>
</evidence>
<comment type="caution">
    <text evidence="5">The sequence shown here is derived from an EMBL/GenBank/DDBJ whole genome shotgun (WGS) entry which is preliminary data.</text>
</comment>
<feature type="domain" description="NmrA-like" evidence="4">
    <location>
        <begin position="2"/>
        <end position="253"/>
    </location>
</feature>
<evidence type="ECO:0000259" key="4">
    <source>
        <dbReference type="Pfam" id="PF05368"/>
    </source>
</evidence>
<protein>
    <recommendedName>
        <fullName evidence="4">NmrA-like domain-containing protein</fullName>
    </recommendedName>
</protein>
<organism evidence="5 6">
    <name type="scientific">Clonostachys byssicola</name>
    <dbReference type="NCBI Taxonomy" id="160290"/>
    <lineage>
        <taxon>Eukaryota</taxon>
        <taxon>Fungi</taxon>
        <taxon>Dikarya</taxon>
        <taxon>Ascomycota</taxon>
        <taxon>Pezizomycotina</taxon>
        <taxon>Sordariomycetes</taxon>
        <taxon>Hypocreomycetidae</taxon>
        <taxon>Hypocreales</taxon>
        <taxon>Bionectriaceae</taxon>
        <taxon>Clonostachys</taxon>
    </lineage>
</organism>
<proteinExistence type="inferred from homology"/>
<sequence length="329" mass="36771">MSVVAVAGGLGDMGRLITTALVEIGKYEVYVISRRVPNKVEPLQSPITGAQYSPVIQSDYSSEAELAKTLEEYKIHTIICTFALDFQAASDSQVTLIRASERASTVKRFIPSEFNVDYDLPDSVLPYPDKRFHIIGRRELEKTSLEFTYIYPGMFMDYFAMPNLETHLRELCIVIDNTHRVAYVPGDGEAKMAMTYTKDVARYTALALEMQAWPLVLTTTASTLTTNQLVALVEKNLGQLIEVTYESIETLEKHENKVLPRNIPLADHFPEGLEQVKALAADLGASIALGAYDFDTLKDATSLVDEFKDKTEPPMSIERLLEQAFKGKK</sequence>
<dbReference type="GO" id="GO:0016491">
    <property type="term" value="F:oxidoreductase activity"/>
    <property type="evidence" value="ECO:0007669"/>
    <property type="project" value="UniProtKB-KW"/>
</dbReference>
<evidence type="ECO:0000313" key="6">
    <source>
        <dbReference type="Proteomes" id="UP000754883"/>
    </source>
</evidence>
<keyword evidence="2" id="KW-0521">NADP</keyword>
<dbReference type="PANTHER" id="PTHR47706:SF4">
    <property type="entry name" value="NMRA-LIKE DOMAIN-CONTAINING PROTEIN"/>
    <property type="match status" value="1"/>
</dbReference>
<dbReference type="Pfam" id="PF05368">
    <property type="entry name" value="NmrA"/>
    <property type="match status" value="1"/>
</dbReference>